<dbReference type="RefSeq" id="XP_017289115.1">
    <property type="nucleotide sequence ID" value="XM_017433626.3"/>
</dbReference>
<evidence type="ECO:0000313" key="7">
    <source>
        <dbReference type="Proteomes" id="UP000264800"/>
    </source>
</evidence>
<dbReference type="InterPro" id="IPR006703">
    <property type="entry name" value="G_AIG1"/>
</dbReference>
<dbReference type="AlphaFoldDB" id="A0A3Q2ZGZ1"/>
<keyword evidence="2" id="KW-0547">Nucleotide-binding</keyword>
<evidence type="ECO:0000256" key="4">
    <source>
        <dbReference type="SAM" id="Phobius"/>
    </source>
</evidence>
<dbReference type="InterPro" id="IPR045058">
    <property type="entry name" value="GIMA/IAN/Toc"/>
</dbReference>
<dbReference type="Ensembl" id="ENSKMAT00000002932.1">
    <property type="protein sequence ID" value="ENSKMAP00000002873.1"/>
    <property type="gene ID" value="ENSKMAG00000002219.1"/>
</dbReference>
<dbReference type="KEGG" id="kmr:108246211"/>
<keyword evidence="4" id="KW-0812">Transmembrane</keyword>
<dbReference type="STRING" id="37003.ENSKMAP00000002873"/>
<dbReference type="GeneTree" id="ENSGT00650000094704"/>
<reference evidence="6" key="1">
    <citation type="submission" date="2025-08" db="UniProtKB">
        <authorList>
            <consortium name="Ensembl"/>
        </authorList>
    </citation>
    <scope>IDENTIFICATION</scope>
</reference>
<dbReference type="Pfam" id="PF04548">
    <property type="entry name" value="AIG1"/>
    <property type="match status" value="1"/>
</dbReference>
<evidence type="ECO:0000256" key="2">
    <source>
        <dbReference type="ARBA" id="ARBA00022741"/>
    </source>
</evidence>
<dbReference type="Gene3D" id="3.40.50.300">
    <property type="entry name" value="P-loop containing nucleotide triphosphate hydrolases"/>
    <property type="match status" value="1"/>
</dbReference>
<feature type="transmembrane region" description="Helical" evidence="4">
    <location>
        <begin position="15"/>
        <end position="35"/>
    </location>
</feature>
<dbReference type="PANTHER" id="PTHR10903:SF167">
    <property type="entry name" value="GTPASE IMAP FAMILY MEMBER 6-RELATED"/>
    <property type="match status" value="1"/>
</dbReference>
<sequence length="355" mass="39493">MECQCEKNTEDVAGWWMGGSNVQMGAFAVVGYLLYRFSQTLPALIRWPIHLFCSLTGLSALWGWVSHLVGTLRGIQSLFKCLSRIWRFMVGFSSKFKWVVPIIRVITGSSGEGSQSVTGILNLIDDTFKKPGLRLILLGPSGGGRTSLANTLLGNNETRASMEPLSQSIRRSKVLDGRELTIVDTPDILGSVLGNNSRAREALRSLQLTNPGPHAFLLVIRAPGSKIQFNQDITQAIRATLELFGEEVMGHIIPVLTYADHLGRKQTIDQLLEADTGTLRRALSLCGQRAELVDNRPNLPPEAKSELRRHLVEHVMEMKELRGHFIHELQRREDNLREKLLADMTSALAKKLGHT</sequence>
<dbReference type="InterPro" id="IPR027417">
    <property type="entry name" value="P-loop_NTPase"/>
</dbReference>
<name>A0A3Q2ZGZ1_KRYMA</name>
<keyword evidence="4" id="KW-0472">Membrane</keyword>
<reference evidence="6" key="2">
    <citation type="submission" date="2025-09" db="UniProtKB">
        <authorList>
            <consortium name="Ensembl"/>
        </authorList>
    </citation>
    <scope>IDENTIFICATION</scope>
</reference>
<protein>
    <submittedName>
        <fullName evidence="6">GTPase IMAP family member 4-like</fullName>
    </submittedName>
</protein>
<evidence type="ECO:0000259" key="5">
    <source>
        <dbReference type="PROSITE" id="PS51720"/>
    </source>
</evidence>
<dbReference type="GO" id="GO:0005525">
    <property type="term" value="F:GTP binding"/>
    <property type="evidence" value="ECO:0007669"/>
    <property type="project" value="UniProtKB-KW"/>
</dbReference>
<feature type="transmembrane region" description="Helical" evidence="4">
    <location>
        <begin position="47"/>
        <end position="65"/>
    </location>
</feature>
<evidence type="ECO:0000256" key="1">
    <source>
        <dbReference type="ARBA" id="ARBA00008535"/>
    </source>
</evidence>
<dbReference type="OrthoDB" id="8892667at2759"/>
<feature type="domain" description="AIG1-type G" evidence="5">
    <location>
        <begin position="130"/>
        <end position="334"/>
    </location>
</feature>
<keyword evidence="3" id="KW-0342">GTP-binding</keyword>
<keyword evidence="4" id="KW-1133">Transmembrane helix</keyword>
<dbReference type="Proteomes" id="UP000264800">
    <property type="component" value="Unplaced"/>
</dbReference>
<accession>A0A3Q2ZGZ1</accession>
<evidence type="ECO:0000256" key="3">
    <source>
        <dbReference type="ARBA" id="ARBA00023134"/>
    </source>
</evidence>
<organism evidence="6 7">
    <name type="scientific">Kryptolebias marmoratus</name>
    <name type="common">Mangrove killifish</name>
    <name type="synonym">Rivulus marmoratus</name>
    <dbReference type="NCBI Taxonomy" id="37003"/>
    <lineage>
        <taxon>Eukaryota</taxon>
        <taxon>Metazoa</taxon>
        <taxon>Chordata</taxon>
        <taxon>Craniata</taxon>
        <taxon>Vertebrata</taxon>
        <taxon>Euteleostomi</taxon>
        <taxon>Actinopterygii</taxon>
        <taxon>Neopterygii</taxon>
        <taxon>Teleostei</taxon>
        <taxon>Neoteleostei</taxon>
        <taxon>Acanthomorphata</taxon>
        <taxon>Ovalentaria</taxon>
        <taxon>Atherinomorphae</taxon>
        <taxon>Cyprinodontiformes</taxon>
        <taxon>Rivulidae</taxon>
        <taxon>Kryptolebias</taxon>
    </lineage>
</organism>
<dbReference type="GeneID" id="108246211"/>
<dbReference type="PROSITE" id="PS51720">
    <property type="entry name" value="G_AIG1"/>
    <property type="match status" value="1"/>
</dbReference>
<comment type="similarity">
    <text evidence="1">Belongs to the TRAFAC class TrmE-Era-EngA-EngB-Septin-like GTPase superfamily. AIG1/Toc34/Toc159-like paraseptin GTPase family. IAN subfamily.</text>
</comment>
<dbReference type="RefSeq" id="XP_017289114.1">
    <property type="nucleotide sequence ID" value="XM_017433625.3"/>
</dbReference>
<dbReference type="SUPFAM" id="SSF52540">
    <property type="entry name" value="P-loop containing nucleoside triphosphate hydrolases"/>
    <property type="match status" value="1"/>
</dbReference>
<proteinExistence type="inferred from homology"/>
<evidence type="ECO:0000313" key="6">
    <source>
        <dbReference type="Ensembl" id="ENSKMAP00000002873.1"/>
    </source>
</evidence>
<keyword evidence="7" id="KW-1185">Reference proteome</keyword>
<dbReference type="PANTHER" id="PTHR10903">
    <property type="entry name" value="GTPASE, IMAP FAMILY MEMBER-RELATED"/>
    <property type="match status" value="1"/>
</dbReference>